<dbReference type="EMBL" id="GBRH01173511">
    <property type="protein sequence ID" value="JAE24385.1"/>
    <property type="molecule type" value="Transcribed_RNA"/>
</dbReference>
<evidence type="ECO:0000313" key="1">
    <source>
        <dbReference type="EMBL" id="JAE24385.1"/>
    </source>
</evidence>
<organism evidence="1">
    <name type="scientific">Arundo donax</name>
    <name type="common">Giant reed</name>
    <name type="synonym">Donax arundinaceus</name>
    <dbReference type="NCBI Taxonomy" id="35708"/>
    <lineage>
        <taxon>Eukaryota</taxon>
        <taxon>Viridiplantae</taxon>
        <taxon>Streptophyta</taxon>
        <taxon>Embryophyta</taxon>
        <taxon>Tracheophyta</taxon>
        <taxon>Spermatophyta</taxon>
        <taxon>Magnoliopsida</taxon>
        <taxon>Liliopsida</taxon>
        <taxon>Poales</taxon>
        <taxon>Poaceae</taxon>
        <taxon>PACMAD clade</taxon>
        <taxon>Arundinoideae</taxon>
        <taxon>Arundineae</taxon>
        <taxon>Arundo</taxon>
    </lineage>
</organism>
<dbReference type="AlphaFoldDB" id="A0A0A9GH10"/>
<proteinExistence type="predicted"/>
<accession>A0A0A9GH10</accession>
<sequence>MLTPHKMLHPRDFHLDLMDKFDCLLSDYFHCC</sequence>
<reference evidence="1" key="2">
    <citation type="journal article" date="2015" name="Data Brief">
        <title>Shoot transcriptome of the giant reed, Arundo donax.</title>
        <authorList>
            <person name="Barrero R.A."/>
            <person name="Guerrero F.D."/>
            <person name="Moolhuijzen P."/>
            <person name="Goolsby J.A."/>
            <person name="Tidwell J."/>
            <person name="Bellgard S.E."/>
            <person name="Bellgard M.I."/>
        </authorList>
    </citation>
    <scope>NUCLEOTIDE SEQUENCE</scope>
    <source>
        <tissue evidence="1">Shoot tissue taken approximately 20 cm above the soil surface</tissue>
    </source>
</reference>
<protein>
    <submittedName>
        <fullName evidence="1">Uncharacterized protein</fullName>
    </submittedName>
</protein>
<reference evidence="1" key="1">
    <citation type="submission" date="2014-09" db="EMBL/GenBank/DDBJ databases">
        <authorList>
            <person name="Magalhaes I.L.F."/>
            <person name="Oliveira U."/>
            <person name="Santos F.R."/>
            <person name="Vidigal T.H.D.A."/>
            <person name="Brescovit A.D."/>
            <person name="Santos A.J."/>
        </authorList>
    </citation>
    <scope>NUCLEOTIDE SEQUENCE</scope>
    <source>
        <tissue evidence="1">Shoot tissue taken approximately 20 cm above the soil surface</tissue>
    </source>
</reference>
<name>A0A0A9GH10_ARUDO</name>